<feature type="compositionally biased region" description="Polar residues" evidence="1">
    <location>
        <begin position="147"/>
        <end position="165"/>
    </location>
</feature>
<comment type="caution">
    <text evidence="3">The sequence shown here is derived from an EMBL/GenBank/DDBJ whole genome shotgun (WGS) entry which is preliminary data.</text>
</comment>
<dbReference type="EMBL" id="JAVRQU010000002">
    <property type="protein sequence ID" value="KAK5706591.1"/>
    <property type="molecule type" value="Genomic_DNA"/>
</dbReference>
<name>A0AAN7WI58_9PEZI</name>
<evidence type="ECO:0000256" key="1">
    <source>
        <dbReference type="SAM" id="MobiDB-lite"/>
    </source>
</evidence>
<evidence type="ECO:0000313" key="3">
    <source>
        <dbReference type="EMBL" id="KAK5706591.1"/>
    </source>
</evidence>
<keyword evidence="2" id="KW-0732">Signal</keyword>
<reference evidence="3" key="1">
    <citation type="submission" date="2023-08" db="EMBL/GenBank/DDBJ databases">
        <title>Black Yeasts Isolated from many extreme environments.</title>
        <authorList>
            <person name="Coleine C."/>
            <person name="Stajich J.E."/>
            <person name="Selbmann L."/>
        </authorList>
    </citation>
    <scope>NUCLEOTIDE SEQUENCE</scope>
    <source>
        <strain evidence="3">CCFEE 5810</strain>
    </source>
</reference>
<evidence type="ECO:0000256" key="2">
    <source>
        <dbReference type="SAM" id="SignalP"/>
    </source>
</evidence>
<dbReference type="AlphaFoldDB" id="A0AAN7WI58"/>
<gene>
    <name evidence="3" type="ORF">LTR97_001581</name>
</gene>
<accession>A0AAN7WI58</accession>
<feature type="region of interest" description="Disordered" evidence="1">
    <location>
        <begin position="106"/>
        <end position="165"/>
    </location>
</feature>
<protein>
    <submittedName>
        <fullName evidence="3">Uncharacterized protein</fullName>
    </submittedName>
</protein>
<feature type="chain" id="PRO_5042959609" evidence="2">
    <location>
        <begin position="21"/>
        <end position="345"/>
    </location>
</feature>
<proteinExistence type="predicted"/>
<feature type="compositionally biased region" description="Basic and acidic residues" evidence="1">
    <location>
        <begin position="106"/>
        <end position="142"/>
    </location>
</feature>
<dbReference type="Proteomes" id="UP001310594">
    <property type="component" value="Unassembled WGS sequence"/>
</dbReference>
<evidence type="ECO:0000313" key="4">
    <source>
        <dbReference type="Proteomes" id="UP001310594"/>
    </source>
</evidence>
<sequence>MRTTSIFAAAGLAFTSIAVARPATPSIDISLPSTSVSTSSRSPTSVPHFGPVVFTPKVSPYSTITELSAAHSHEPFTGHGPVVTSPPFITKIEGPVEKLLARHLEDGFGHGSPHHGEGESHSSKPTDKPDFEPPFHHSHTEHPGYGTDSNFTIQTSMPATTPSAQPIITKTVTSLEVIGYTSNIVGPSPFPPLVERELTIMTTVTSLSGGWTSYHPTQSPSFPLLLARQDMATVTALSGGYTSTFTAPPTLATPVISSTPEPDTKTVMPTTFAIDSTTTKLVSSITTESSVSTTTAVTVSSTTELASATTTELAGPTNTQSGASISKQMCASGLLLGVLVAAAFV</sequence>
<feature type="signal peptide" evidence="2">
    <location>
        <begin position="1"/>
        <end position="20"/>
    </location>
</feature>
<organism evidence="3 4">
    <name type="scientific">Elasticomyces elasticus</name>
    <dbReference type="NCBI Taxonomy" id="574655"/>
    <lineage>
        <taxon>Eukaryota</taxon>
        <taxon>Fungi</taxon>
        <taxon>Dikarya</taxon>
        <taxon>Ascomycota</taxon>
        <taxon>Pezizomycotina</taxon>
        <taxon>Dothideomycetes</taxon>
        <taxon>Dothideomycetidae</taxon>
        <taxon>Mycosphaerellales</taxon>
        <taxon>Teratosphaeriaceae</taxon>
        <taxon>Elasticomyces</taxon>
    </lineage>
</organism>